<organism evidence="3 4">
    <name type="scientific">Pedobacter suwonensis</name>
    <dbReference type="NCBI Taxonomy" id="332999"/>
    <lineage>
        <taxon>Bacteria</taxon>
        <taxon>Pseudomonadati</taxon>
        <taxon>Bacteroidota</taxon>
        <taxon>Sphingobacteriia</taxon>
        <taxon>Sphingobacteriales</taxon>
        <taxon>Sphingobacteriaceae</taxon>
        <taxon>Pedobacter</taxon>
    </lineage>
</organism>
<feature type="signal peptide" evidence="1">
    <location>
        <begin position="1"/>
        <end position="19"/>
    </location>
</feature>
<evidence type="ECO:0000313" key="4">
    <source>
        <dbReference type="Proteomes" id="UP000198836"/>
    </source>
</evidence>
<sequence>MRRIIFAVTMLFLSLAVSAQKKEIHFEKLSLKEALAKAKSENKSVFVDCFTTWCIPCKQMEANVFTQDSVADFYNRNFINIKVDMEKGEGPSVKKMYTIEAYPSYLVLDADGKIRNKFVGGMSAKDFIANASKGLTANNDEANLNARYEHGDRTPELMRAYIRQKIKVMEKSRAKELNNELMASLTPEQKASPENWFLFGENRYTMYLSDFSSPNFEYLAEHWRDFVAKNTKDTVDKKLSSVYRQIASWTLNGFYAKVKPFNKKDYERYKTQIRNTEMPDKKQLLVMMDIAIAAGEKNIDEVTDLFLKNLGSFSEANRHILFDYVTFARTIKGYTFPKIAGLSDEITRTSGNPYLVSLFKSMKERYVQKAN</sequence>
<gene>
    <name evidence="3" type="ORF">SAMN04488511_102150</name>
</gene>
<feature type="domain" description="Thioredoxin" evidence="2">
    <location>
        <begin position="6"/>
        <end position="137"/>
    </location>
</feature>
<dbReference type="Gene3D" id="3.40.30.10">
    <property type="entry name" value="Glutaredoxin"/>
    <property type="match status" value="1"/>
</dbReference>
<dbReference type="EMBL" id="FOJM01000002">
    <property type="protein sequence ID" value="SFA40728.1"/>
    <property type="molecule type" value="Genomic_DNA"/>
</dbReference>
<dbReference type="InterPro" id="IPR036249">
    <property type="entry name" value="Thioredoxin-like_sf"/>
</dbReference>
<keyword evidence="1" id="KW-0732">Signal</keyword>
<evidence type="ECO:0000256" key="1">
    <source>
        <dbReference type="SAM" id="SignalP"/>
    </source>
</evidence>
<dbReference type="InterPro" id="IPR004879">
    <property type="entry name" value="Ssp411-like_TRX"/>
</dbReference>
<dbReference type="GO" id="GO:0045454">
    <property type="term" value="P:cell redox homeostasis"/>
    <property type="evidence" value="ECO:0007669"/>
    <property type="project" value="TreeGrafter"/>
</dbReference>
<name>A0A1I0SMK3_9SPHI</name>
<dbReference type="Pfam" id="PF03190">
    <property type="entry name" value="Thioredox_DsbH"/>
    <property type="match status" value="1"/>
</dbReference>
<dbReference type="GO" id="GO:0015035">
    <property type="term" value="F:protein-disulfide reductase activity"/>
    <property type="evidence" value="ECO:0007669"/>
    <property type="project" value="TreeGrafter"/>
</dbReference>
<dbReference type="STRING" id="332999.SAMN04488511_102150"/>
<dbReference type="SUPFAM" id="SSF52833">
    <property type="entry name" value="Thioredoxin-like"/>
    <property type="match status" value="1"/>
</dbReference>
<dbReference type="OrthoDB" id="120730at2"/>
<dbReference type="InterPro" id="IPR013766">
    <property type="entry name" value="Thioredoxin_domain"/>
</dbReference>
<proteinExistence type="predicted"/>
<reference evidence="4" key="1">
    <citation type="submission" date="2016-10" db="EMBL/GenBank/DDBJ databases">
        <authorList>
            <person name="Varghese N."/>
            <person name="Submissions S."/>
        </authorList>
    </citation>
    <scope>NUCLEOTIDE SEQUENCE [LARGE SCALE GENOMIC DNA]</scope>
    <source>
        <strain evidence="4">DSM 18130</strain>
    </source>
</reference>
<evidence type="ECO:0000259" key="2">
    <source>
        <dbReference type="PROSITE" id="PS51352"/>
    </source>
</evidence>
<dbReference type="RefSeq" id="WP_159435186.1">
    <property type="nucleotide sequence ID" value="NZ_FOJM01000002.1"/>
</dbReference>
<evidence type="ECO:0000313" key="3">
    <source>
        <dbReference type="EMBL" id="SFA40728.1"/>
    </source>
</evidence>
<dbReference type="PANTHER" id="PTHR32234">
    <property type="entry name" value="THIOL:DISULFIDE INTERCHANGE PROTEIN DSBD"/>
    <property type="match status" value="1"/>
</dbReference>
<protein>
    <recommendedName>
        <fullName evidence="2">Thioredoxin domain-containing protein</fullName>
    </recommendedName>
</protein>
<feature type="chain" id="PRO_5011749836" description="Thioredoxin domain-containing protein" evidence="1">
    <location>
        <begin position="20"/>
        <end position="371"/>
    </location>
</feature>
<keyword evidence="4" id="KW-1185">Reference proteome</keyword>
<dbReference type="AlphaFoldDB" id="A0A1I0SMK3"/>
<dbReference type="Proteomes" id="UP000198836">
    <property type="component" value="Unassembled WGS sequence"/>
</dbReference>
<accession>A0A1I0SMK3</accession>
<dbReference type="PANTHER" id="PTHR32234:SF0">
    <property type="entry name" value="THIOL:DISULFIDE INTERCHANGE PROTEIN DSBD"/>
    <property type="match status" value="1"/>
</dbReference>
<dbReference type="PROSITE" id="PS51352">
    <property type="entry name" value="THIOREDOXIN_2"/>
    <property type="match status" value="1"/>
</dbReference>